<dbReference type="AlphaFoldDB" id="A0A2U0UBK6"/>
<dbReference type="GO" id="GO:0009236">
    <property type="term" value="P:cobalamin biosynthetic process"/>
    <property type="evidence" value="ECO:0007669"/>
    <property type="project" value="UniProtKB-UniRule"/>
</dbReference>
<proteinExistence type="inferred from homology"/>
<comment type="catalytic activity">
    <reaction evidence="4">
        <text>2 cob(II)alamin + reduced [electron-transfer flavoprotein] + 2 ATP = 2 adenosylcob(III)alamin + 2 triphosphate + oxidized [electron-transfer flavoprotein] + 3 H(+)</text>
        <dbReference type="Rhea" id="RHEA:28671"/>
        <dbReference type="Rhea" id="RHEA-COMP:10685"/>
        <dbReference type="Rhea" id="RHEA-COMP:10686"/>
        <dbReference type="ChEBI" id="CHEBI:15378"/>
        <dbReference type="ChEBI" id="CHEBI:16304"/>
        <dbReference type="ChEBI" id="CHEBI:18036"/>
        <dbReference type="ChEBI" id="CHEBI:18408"/>
        <dbReference type="ChEBI" id="CHEBI:30616"/>
        <dbReference type="ChEBI" id="CHEBI:57692"/>
        <dbReference type="ChEBI" id="CHEBI:58307"/>
        <dbReference type="EC" id="2.5.1.17"/>
    </reaction>
</comment>
<evidence type="ECO:0000256" key="1">
    <source>
        <dbReference type="ARBA" id="ARBA00022679"/>
    </source>
</evidence>
<comment type="catalytic activity">
    <reaction evidence="4">
        <text>2 cob(II)yrinate a,c diamide + reduced [electron-transfer flavoprotein] + 2 ATP = 2 adenosylcob(III)yrinate a,c-diamide + 2 triphosphate + oxidized [electron-transfer flavoprotein] + 3 H(+)</text>
        <dbReference type="Rhea" id="RHEA:11528"/>
        <dbReference type="Rhea" id="RHEA-COMP:10685"/>
        <dbReference type="Rhea" id="RHEA-COMP:10686"/>
        <dbReference type="ChEBI" id="CHEBI:15378"/>
        <dbReference type="ChEBI" id="CHEBI:18036"/>
        <dbReference type="ChEBI" id="CHEBI:30616"/>
        <dbReference type="ChEBI" id="CHEBI:57692"/>
        <dbReference type="ChEBI" id="CHEBI:58307"/>
        <dbReference type="ChEBI" id="CHEBI:58503"/>
        <dbReference type="ChEBI" id="CHEBI:58537"/>
        <dbReference type="EC" id="2.5.1.17"/>
    </reaction>
</comment>
<evidence type="ECO:0000256" key="3">
    <source>
        <dbReference type="ARBA" id="ARBA00022840"/>
    </source>
</evidence>
<comment type="pathway">
    <text evidence="4">Cofactor biosynthesis; adenosylcobalamin biosynthesis; adenosylcobalamin from cob(II)yrinate a,c-diamide: step 2/7.</text>
</comment>
<dbReference type="PANTHER" id="PTHR12213:SF0">
    <property type="entry name" value="CORRINOID ADENOSYLTRANSFERASE MMAB"/>
    <property type="match status" value="1"/>
</dbReference>
<keyword evidence="3 4" id="KW-0067">ATP-binding</keyword>
<feature type="domain" description="Cobalamin adenosyltransferase-like" evidence="5">
    <location>
        <begin position="2"/>
        <end position="169"/>
    </location>
</feature>
<dbReference type="GO" id="GO:0005524">
    <property type="term" value="F:ATP binding"/>
    <property type="evidence" value="ECO:0007669"/>
    <property type="project" value="UniProtKB-UniRule"/>
</dbReference>
<dbReference type="InterPro" id="IPR016030">
    <property type="entry name" value="CblAdoTrfase-like"/>
</dbReference>
<dbReference type="OrthoDB" id="9778896at2"/>
<evidence type="ECO:0000256" key="4">
    <source>
        <dbReference type="RuleBase" id="RU366026"/>
    </source>
</evidence>
<accession>A0A2U0UBK6</accession>
<dbReference type="InterPro" id="IPR029499">
    <property type="entry name" value="PduO-typ"/>
</dbReference>
<reference evidence="6 7" key="1">
    <citation type="submission" date="2018-05" db="EMBL/GenBank/DDBJ databases">
        <title>Genomic Encyclopedia of Type Strains, Phase IV (KMG-IV): sequencing the most valuable type-strain genomes for metagenomic binning, comparative biology and taxonomic classification.</title>
        <authorList>
            <person name="Goeker M."/>
        </authorList>
    </citation>
    <scope>NUCLEOTIDE SEQUENCE [LARGE SCALE GENOMIC DNA]</scope>
    <source>
        <strain evidence="6 7">DSM 100333</strain>
    </source>
</reference>
<keyword evidence="4" id="KW-0169">Cobalamin biosynthesis</keyword>
<sequence>MITTMKGDRGETSLYDGTRVSKDDARVELNGEIDKLMALLGLCKVRSGNTDLFEKVQRDLMTVMAIVANGYGLMAGAGRKSNPLDQLETAITNMEDFIREATEGKRFEFVLPGKNEAEATIHLTRTQARACERRLVTLARLNAEPTQNQCYEILMRYLNRLSDYLFCLALG</sequence>
<evidence type="ECO:0000313" key="6">
    <source>
        <dbReference type="EMBL" id="PVX55045.1"/>
    </source>
</evidence>
<name>A0A2U0UBK6_9BACT</name>
<keyword evidence="1 4" id="KW-0808">Transferase</keyword>
<comment type="caution">
    <text evidence="6">The sequence shown here is derived from an EMBL/GenBank/DDBJ whole genome shotgun (WGS) entry which is preliminary data.</text>
</comment>
<organism evidence="6 7">
    <name type="scientific">Hallella colorans</name>
    <dbReference type="NCBI Taxonomy" id="1703337"/>
    <lineage>
        <taxon>Bacteria</taxon>
        <taxon>Pseudomonadati</taxon>
        <taxon>Bacteroidota</taxon>
        <taxon>Bacteroidia</taxon>
        <taxon>Bacteroidales</taxon>
        <taxon>Prevotellaceae</taxon>
        <taxon>Hallella</taxon>
    </lineage>
</organism>
<dbReference type="EC" id="2.5.1.17" evidence="4"/>
<dbReference type="GO" id="GO:0008817">
    <property type="term" value="F:corrinoid adenosyltransferase activity"/>
    <property type="evidence" value="ECO:0007669"/>
    <property type="project" value="UniProtKB-UniRule"/>
</dbReference>
<evidence type="ECO:0000259" key="5">
    <source>
        <dbReference type="Pfam" id="PF01923"/>
    </source>
</evidence>
<dbReference type="RefSeq" id="WP_116616246.1">
    <property type="nucleotide sequence ID" value="NZ_QENY01000007.1"/>
</dbReference>
<dbReference type="EMBL" id="QENY01000007">
    <property type="protein sequence ID" value="PVX55045.1"/>
    <property type="molecule type" value="Genomic_DNA"/>
</dbReference>
<dbReference type="InterPro" id="IPR036451">
    <property type="entry name" value="CblAdoTrfase-like_sf"/>
</dbReference>
<dbReference type="Proteomes" id="UP000245870">
    <property type="component" value="Unassembled WGS sequence"/>
</dbReference>
<evidence type="ECO:0000256" key="2">
    <source>
        <dbReference type="ARBA" id="ARBA00022741"/>
    </source>
</evidence>
<protein>
    <recommendedName>
        <fullName evidence="4">Corrinoid adenosyltransferase</fullName>
        <ecNumber evidence="4">2.5.1.17</ecNumber>
    </recommendedName>
    <alternativeName>
        <fullName evidence="4">Cob(II)alamin adenosyltransferase</fullName>
    </alternativeName>
    <alternativeName>
        <fullName evidence="4">Cob(II)yrinic acid a,c-diamide adenosyltransferase</fullName>
    </alternativeName>
    <alternativeName>
        <fullName evidence="4">Cobinamide/cobalamin adenosyltransferase</fullName>
    </alternativeName>
</protein>
<evidence type="ECO:0000313" key="7">
    <source>
        <dbReference type="Proteomes" id="UP000245870"/>
    </source>
</evidence>
<dbReference type="UniPathway" id="UPA00148">
    <property type="reaction ID" value="UER00233"/>
</dbReference>
<dbReference type="PANTHER" id="PTHR12213">
    <property type="entry name" value="CORRINOID ADENOSYLTRANSFERASE"/>
    <property type="match status" value="1"/>
</dbReference>
<dbReference type="Gene3D" id="1.20.1200.10">
    <property type="entry name" value="Cobalamin adenosyltransferase-like"/>
    <property type="match status" value="1"/>
</dbReference>
<dbReference type="Pfam" id="PF01923">
    <property type="entry name" value="Cob_adeno_trans"/>
    <property type="match status" value="1"/>
</dbReference>
<comment type="similarity">
    <text evidence="4">Belongs to the Cob(I)alamin adenosyltransferase family.</text>
</comment>
<dbReference type="SUPFAM" id="SSF89028">
    <property type="entry name" value="Cobalamin adenosyltransferase-like"/>
    <property type="match status" value="1"/>
</dbReference>
<keyword evidence="2 4" id="KW-0547">Nucleotide-binding</keyword>
<keyword evidence="7" id="KW-1185">Reference proteome</keyword>
<gene>
    <name evidence="6" type="ORF">C7379_10720</name>
</gene>